<gene>
    <name evidence="4" type="ORF">PCOR1329_LOCUS30059</name>
</gene>
<feature type="non-terminal residue" evidence="4">
    <location>
        <position position="1"/>
    </location>
</feature>
<feature type="region of interest" description="Disordered" evidence="2">
    <location>
        <begin position="1"/>
        <end position="34"/>
    </location>
</feature>
<proteinExistence type="predicted"/>
<dbReference type="Pfam" id="PF12037">
    <property type="entry name" value="ATAD3_N"/>
    <property type="match status" value="1"/>
</dbReference>
<name>A0ABN9SJA3_9DINO</name>
<protein>
    <recommendedName>
        <fullName evidence="3">ATPase family AAA domain-containing protein</fullName>
    </recommendedName>
</protein>
<keyword evidence="5" id="KW-1185">Reference proteome</keyword>
<sequence length="140" mass="16373">RSQLEQALQEAGGEEQRRTISHTADQERATAQHKAQVEAQLQGRKLDLQKEQLEYQLKRENEQFAQHEGIRVRNDMELEEAARETMRLKAKFDRETAMADAMALAQGMAKQERENIEVRLRELRAKSAEERRTRLDSIEE</sequence>
<evidence type="ECO:0000259" key="3">
    <source>
        <dbReference type="Pfam" id="PF12037"/>
    </source>
</evidence>
<feature type="coiled-coil region" evidence="1">
    <location>
        <begin position="106"/>
        <end position="133"/>
    </location>
</feature>
<feature type="coiled-coil region" evidence="1">
    <location>
        <begin position="43"/>
        <end position="70"/>
    </location>
</feature>
<evidence type="ECO:0000313" key="4">
    <source>
        <dbReference type="EMBL" id="CAK0831803.1"/>
    </source>
</evidence>
<accession>A0ABN9SJA3</accession>
<evidence type="ECO:0000256" key="2">
    <source>
        <dbReference type="SAM" id="MobiDB-lite"/>
    </source>
</evidence>
<comment type="caution">
    <text evidence="4">The sequence shown here is derived from an EMBL/GenBank/DDBJ whole genome shotgun (WGS) entry which is preliminary data.</text>
</comment>
<dbReference type="EMBL" id="CAUYUJ010011452">
    <property type="protein sequence ID" value="CAK0831803.1"/>
    <property type="molecule type" value="Genomic_DNA"/>
</dbReference>
<keyword evidence="1" id="KW-0175">Coiled coil</keyword>
<feature type="compositionally biased region" description="Low complexity" evidence="2">
    <location>
        <begin position="1"/>
        <end position="11"/>
    </location>
</feature>
<evidence type="ECO:0000313" key="5">
    <source>
        <dbReference type="Proteomes" id="UP001189429"/>
    </source>
</evidence>
<evidence type="ECO:0000256" key="1">
    <source>
        <dbReference type="SAM" id="Coils"/>
    </source>
</evidence>
<reference evidence="4" key="1">
    <citation type="submission" date="2023-10" db="EMBL/GenBank/DDBJ databases">
        <authorList>
            <person name="Chen Y."/>
            <person name="Shah S."/>
            <person name="Dougan E. K."/>
            <person name="Thang M."/>
            <person name="Chan C."/>
        </authorList>
    </citation>
    <scope>NUCLEOTIDE SEQUENCE [LARGE SCALE GENOMIC DNA]</scope>
</reference>
<dbReference type="InterPro" id="IPR021911">
    <property type="entry name" value="ATAD3_N"/>
</dbReference>
<organism evidence="4 5">
    <name type="scientific">Prorocentrum cordatum</name>
    <dbReference type="NCBI Taxonomy" id="2364126"/>
    <lineage>
        <taxon>Eukaryota</taxon>
        <taxon>Sar</taxon>
        <taxon>Alveolata</taxon>
        <taxon>Dinophyceae</taxon>
        <taxon>Prorocentrales</taxon>
        <taxon>Prorocentraceae</taxon>
        <taxon>Prorocentrum</taxon>
    </lineage>
</organism>
<feature type="domain" description="ATPase family AAA" evidence="3">
    <location>
        <begin position="4"/>
        <end position="139"/>
    </location>
</feature>
<dbReference type="Proteomes" id="UP001189429">
    <property type="component" value="Unassembled WGS sequence"/>
</dbReference>
<feature type="compositionally biased region" description="Basic and acidic residues" evidence="2">
    <location>
        <begin position="14"/>
        <end position="30"/>
    </location>
</feature>
<feature type="non-terminal residue" evidence="4">
    <location>
        <position position="140"/>
    </location>
</feature>